<feature type="domain" description="EamA" evidence="6">
    <location>
        <begin position="2"/>
        <end position="124"/>
    </location>
</feature>
<feature type="transmembrane region" description="Helical" evidence="5">
    <location>
        <begin position="193"/>
        <end position="210"/>
    </location>
</feature>
<evidence type="ECO:0000256" key="5">
    <source>
        <dbReference type="SAM" id="Phobius"/>
    </source>
</evidence>
<protein>
    <submittedName>
        <fullName evidence="7">DMT family transporter</fullName>
    </submittedName>
</protein>
<keyword evidence="8" id="KW-1185">Reference proteome</keyword>
<sequence length="272" mass="30341">MIISTLSFACMNGIVKHLENMNAFQIVFFRAFSCLFFTFTFLFKNKIPLLGKKRGLLVLRGIVGVTSMALFFMSTKYLPIGTAVSLRYMAPIFAGIFAVLLLKESIKPIQWLFFAIAFSGVIVLKGLDTSLSAYGLMLIFISAIFSGLVYVVISKIGKSEHPVIIVNYFMVIATIVGGVLSINDWVMPQGEDWFLVFGLGCFGYFGQVYMTKAFQIVKTNQIAPFKYLEVIFTLLLGVTLFSEVYSFWSLLGIALIITGLVLNVTYKSKTLE</sequence>
<keyword evidence="4 5" id="KW-0472">Membrane</keyword>
<dbReference type="InterPro" id="IPR037185">
    <property type="entry name" value="EmrE-like"/>
</dbReference>
<feature type="domain" description="EamA" evidence="6">
    <location>
        <begin position="134"/>
        <end position="264"/>
    </location>
</feature>
<feature type="transmembrane region" description="Helical" evidence="5">
    <location>
        <begin position="55"/>
        <end position="73"/>
    </location>
</feature>
<evidence type="ECO:0000313" key="7">
    <source>
        <dbReference type="EMBL" id="TBN06604.1"/>
    </source>
</evidence>
<dbReference type="GO" id="GO:0016020">
    <property type="term" value="C:membrane"/>
    <property type="evidence" value="ECO:0007669"/>
    <property type="project" value="UniProtKB-SubCell"/>
</dbReference>
<organism evidence="7 8">
    <name type="scientific">Hyunsoonleella flava</name>
    <dbReference type="NCBI Taxonomy" id="2527939"/>
    <lineage>
        <taxon>Bacteria</taxon>
        <taxon>Pseudomonadati</taxon>
        <taxon>Bacteroidota</taxon>
        <taxon>Flavobacteriia</taxon>
        <taxon>Flavobacteriales</taxon>
        <taxon>Flavobacteriaceae</taxon>
    </lineage>
</organism>
<proteinExistence type="predicted"/>
<accession>A0A4Q9FJU1</accession>
<keyword evidence="3 5" id="KW-1133">Transmembrane helix</keyword>
<feature type="transmembrane region" description="Helical" evidence="5">
    <location>
        <begin position="222"/>
        <end position="241"/>
    </location>
</feature>
<feature type="transmembrane region" description="Helical" evidence="5">
    <location>
        <begin position="109"/>
        <end position="127"/>
    </location>
</feature>
<feature type="transmembrane region" description="Helical" evidence="5">
    <location>
        <begin position="165"/>
        <end position="187"/>
    </location>
</feature>
<reference evidence="7 8" key="1">
    <citation type="submission" date="2019-02" db="EMBL/GenBank/DDBJ databases">
        <title>Hyunsoonleella sp., isolated from marine sediment.</title>
        <authorList>
            <person name="Liu B.-T."/>
        </authorList>
    </citation>
    <scope>NUCLEOTIDE SEQUENCE [LARGE SCALE GENOMIC DNA]</scope>
    <source>
        <strain evidence="7 8">T58</strain>
    </source>
</reference>
<evidence type="ECO:0000259" key="6">
    <source>
        <dbReference type="Pfam" id="PF00892"/>
    </source>
</evidence>
<keyword evidence="2 5" id="KW-0812">Transmembrane</keyword>
<dbReference type="InterPro" id="IPR000620">
    <property type="entry name" value="EamA_dom"/>
</dbReference>
<evidence type="ECO:0000313" key="8">
    <source>
        <dbReference type="Proteomes" id="UP000291142"/>
    </source>
</evidence>
<dbReference type="PANTHER" id="PTHR22911">
    <property type="entry name" value="ACYL-MALONYL CONDENSING ENZYME-RELATED"/>
    <property type="match status" value="1"/>
</dbReference>
<comment type="subcellular location">
    <subcellularLocation>
        <location evidence="1">Membrane</location>
        <topology evidence="1">Multi-pass membrane protein</topology>
    </subcellularLocation>
</comment>
<evidence type="ECO:0000256" key="1">
    <source>
        <dbReference type="ARBA" id="ARBA00004141"/>
    </source>
</evidence>
<evidence type="ECO:0000256" key="3">
    <source>
        <dbReference type="ARBA" id="ARBA00022989"/>
    </source>
</evidence>
<name>A0A4Q9FJU1_9FLAO</name>
<gene>
    <name evidence="7" type="ORF">EYD45_01590</name>
</gene>
<dbReference type="Pfam" id="PF00892">
    <property type="entry name" value="EamA"/>
    <property type="match status" value="2"/>
</dbReference>
<evidence type="ECO:0000256" key="2">
    <source>
        <dbReference type="ARBA" id="ARBA00022692"/>
    </source>
</evidence>
<comment type="caution">
    <text evidence="7">The sequence shown here is derived from an EMBL/GenBank/DDBJ whole genome shotgun (WGS) entry which is preliminary data.</text>
</comment>
<feature type="transmembrane region" description="Helical" evidence="5">
    <location>
        <begin position="23"/>
        <end position="43"/>
    </location>
</feature>
<feature type="transmembrane region" description="Helical" evidence="5">
    <location>
        <begin position="133"/>
        <end position="153"/>
    </location>
</feature>
<dbReference type="EMBL" id="SIRT01000001">
    <property type="protein sequence ID" value="TBN06604.1"/>
    <property type="molecule type" value="Genomic_DNA"/>
</dbReference>
<feature type="transmembrane region" description="Helical" evidence="5">
    <location>
        <begin position="247"/>
        <end position="266"/>
    </location>
</feature>
<dbReference type="OrthoDB" id="597549at2"/>
<dbReference type="SUPFAM" id="SSF103481">
    <property type="entry name" value="Multidrug resistance efflux transporter EmrE"/>
    <property type="match status" value="2"/>
</dbReference>
<evidence type="ECO:0000256" key="4">
    <source>
        <dbReference type="ARBA" id="ARBA00023136"/>
    </source>
</evidence>
<dbReference type="Gene3D" id="1.10.3730.20">
    <property type="match status" value="1"/>
</dbReference>
<feature type="transmembrane region" description="Helical" evidence="5">
    <location>
        <begin position="85"/>
        <end position="102"/>
    </location>
</feature>
<dbReference type="PANTHER" id="PTHR22911:SF6">
    <property type="entry name" value="SOLUTE CARRIER FAMILY 35 MEMBER G1"/>
    <property type="match status" value="1"/>
</dbReference>
<dbReference type="Proteomes" id="UP000291142">
    <property type="component" value="Unassembled WGS sequence"/>
</dbReference>
<dbReference type="AlphaFoldDB" id="A0A4Q9FJU1"/>